<dbReference type="Proteomes" id="UP000029121">
    <property type="component" value="Unassembled WGS sequence"/>
</dbReference>
<keyword evidence="2" id="KW-0812">Transmembrane</keyword>
<dbReference type="PANTHER" id="PTHR48436:SF1">
    <property type="entry name" value="2, PUTATIVE-RELATED"/>
    <property type="match status" value="1"/>
</dbReference>
<reference evidence="4" key="1">
    <citation type="journal article" date="2013" name="Nat. Genet.">
        <title>The Capsella rubella genome and the genomic consequences of rapid mating system evolution.</title>
        <authorList>
            <person name="Slotte T."/>
            <person name="Hazzouri K.M."/>
            <person name="Agren J.A."/>
            <person name="Koenig D."/>
            <person name="Maumus F."/>
            <person name="Guo Y.L."/>
            <person name="Steige K."/>
            <person name="Platts A.E."/>
            <person name="Escobar J.S."/>
            <person name="Newman L.K."/>
            <person name="Wang W."/>
            <person name="Mandakova T."/>
            <person name="Vello E."/>
            <person name="Smith L.M."/>
            <person name="Henz S.R."/>
            <person name="Steffen J."/>
            <person name="Takuno S."/>
            <person name="Brandvain Y."/>
            <person name="Coop G."/>
            <person name="Andolfatto P."/>
            <person name="Hu T.T."/>
            <person name="Blanchette M."/>
            <person name="Clark R.M."/>
            <person name="Quesneville H."/>
            <person name="Nordborg M."/>
            <person name="Gaut B.S."/>
            <person name="Lysak M.A."/>
            <person name="Jenkins J."/>
            <person name="Grimwood J."/>
            <person name="Chapman J."/>
            <person name="Prochnik S."/>
            <person name="Shu S."/>
            <person name="Rokhsar D."/>
            <person name="Schmutz J."/>
            <person name="Weigel D."/>
            <person name="Wright S.I."/>
        </authorList>
    </citation>
    <scope>NUCLEOTIDE SEQUENCE [LARGE SCALE GENOMIC DNA]</scope>
    <source>
        <strain evidence="4">cv. Monte Gargano</strain>
    </source>
</reference>
<keyword evidence="2" id="KW-0472">Membrane</keyword>
<dbReference type="STRING" id="81985.R0G6P9"/>
<feature type="transmembrane region" description="Helical" evidence="2">
    <location>
        <begin position="118"/>
        <end position="139"/>
    </location>
</feature>
<evidence type="ECO:0000256" key="1">
    <source>
        <dbReference type="SAM" id="MobiDB-lite"/>
    </source>
</evidence>
<feature type="region of interest" description="Disordered" evidence="1">
    <location>
        <begin position="1"/>
        <end position="86"/>
    </location>
</feature>
<dbReference type="AlphaFoldDB" id="R0G6P9"/>
<proteinExistence type="predicted"/>
<keyword evidence="2" id="KW-1133">Transmembrane helix</keyword>
<feature type="compositionally biased region" description="Polar residues" evidence="1">
    <location>
        <begin position="30"/>
        <end position="54"/>
    </location>
</feature>
<dbReference type="PANTHER" id="PTHR48436">
    <property type="entry name" value="2, PUTATIVE-RELATED"/>
    <property type="match status" value="1"/>
</dbReference>
<feature type="compositionally biased region" description="Low complexity" evidence="1">
    <location>
        <begin position="9"/>
        <end position="22"/>
    </location>
</feature>
<gene>
    <name evidence="3" type="ORF">CARUB_v10014254mg</name>
</gene>
<sequence length="304" mass="33615">MPSTKSESDVTSLAASSSSPSRSSKRTFYYVQSPSRDSSTSVVQPSPMDSPTQDSSSLGRHSRNSSASRFSGLFRSSSSGRKNSIKCMPKEKQCKIILEEGGSYDEMDDVTSIRKCQALLAVFTLVVLFTFLCFIAWGASRPYKPQISVKTFELHNFYVGEGSDHTGVRTTVLTINGTLRIGIYNPAPVFGVHVSSTPINLFFYELPIATGQLKEHYQTKKNRRTESVVIEGRRVPLYGAGARLEATERGGKIPVELIFEVKSRGDVVGKLVRIWHTKRISCTFVINVASNNPIPFNKSSCRYS</sequence>
<dbReference type="KEGG" id="crb:17893372"/>
<name>R0G6P9_9BRAS</name>
<evidence type="ECO:0000256" key="2">
    <source>
        <dbReference type="SAM" id="Phobius"/>
    </source>
</evidence>
<protein>
    <recommendedName>
        <fullName evidence="5">Late embryogenesis abundant protein LEA-2 subgroup domain-containing protein</fullName>
    </recommendedName>
</protein>
<evidence type="ECO:0000313" key="3">
    <source>
        <dbReference type="EMBL" id="EOA31101.1"/>
    </source>
</evidence>
<dbReference type="InterPro" id="IPR055276">
    <property type="entry name" value="NHL41-like"/>
</dbReference>
<organism evidence="3 4">
    <name type="scientific">Capsella rubella</name>
    <dbReference type="NCBI Taxonomy" id="81985"/>
    <lineage>
        <taxon>Eukaryota</taxon>
        <taxon>Viridiplantae</taxon>
        <taxon>Streptophyta</taxon>
        <taxon>Embryophyta</taxon>
        <taxon>Tracheophyta</taxon>
        <taxon>Spermatophyta</taxon>
        <taxon>Magnoliopsida</taxon>
        <taxon>eudicotyledons</taxon>
        <taxon>Gunneridae</taxon>
        <taxon>Pentapetalae</taxon>
        <taxon>rosids</taxon>
        <taxon>malvids</taxon>
        <taxon>Brassicales</taxon>
        <taxon>Brassicaceae</taxon>
        <taxon>Camelineae</taxon>
        <taxon>Capsella</taxon>
    </lineage>
</organism>
<keyword evidence="4" id="KW-1185">Reference proteome</keyword>
<dbReference type="eggNOG" id="ENOG502QQCW">
    <property type="taxonomic scope" value="Eukaryota"/>
</dbReference>
<accession>R0G6P9</accession>
<evidence type="ECO:0008006" key="5">
    <source>
        <dbReference type="Google" id="ProtNLM"/>
    </source>
</evidence>
<dbReference type="OrthoDB" id="903824at2759"/>
<dbReference type="EMBL" id="KB870807">
    <property type="protein sequence ID" value="EOA31101.1"/>
    <property type="molecule type" value="Genomic_DNA"/>
</dbReference>
<feature type="compositionally biased region" description="Low complexity" evidence="1">
    <location>
        <begin position="55"/>
        <end position="81"/>
    </location>
</feature>
<evidence type="ECO:0000313" key="4">
    <source>
        <dbReference type="Proteomes" id="UP000029121"/>
    </source>
</evidence>